<accession>A0A811QBI0</accession>
<comment type="caution">
    <text evidence="1">The sequence shown here is derived from an EMBL/GenBank/DDBJ whole genome shotgun (WGS) entry which is preliminary data.</text>
</comment>
<dbReference type="OrthoDB" id="695856at2759"/>
<dbReference type="AlphaFoldDB" id="A0A811QBI0"/>
<evidence type="ECO:0000313" key="2">
    <source>
        <dbReference type="Proteomes" id="UP000604825"/>
    </source>
</evidence>
<dbReference type="EMBL" id="CAJGYO010000009">
    <property type="protein sequence ID" value="CAD6252956.1"/>
    <property type="molecule type" value="Genomic_DNA"/>
</dbReference>
<sequence length="175" mass="19773">MHSPRKISFCALDFCGVERAAEVFGLMELFAGVERLHLTSARLGRSFVSLDGVFPCFPRLRNLEITGMLPDYDDDASAAISTVARILEQTLRLETLSLFFLPEPDPVKERRRYYVEKEVLDASHKLRYNPHACLVVPPRDVEVPCCLRETTKEINLVHRCAEGAGQILALQRSRG</sequence>
<protein>
    <submittedName>
        <fullName evidence="1">Uncharacterized protein</fullName>
    </submittedName>
</protein>
<dbReference type="Proteomes" id="UP000604825">
    <property type="component" value="Unassembled WGS sequence"/>
</dbReference>
<organism evidence="1 2">
    <name type="scientific">Miscanthus lutarioriparius</name>
    <dbReference type="NCBI Taxonomy" id="422564"/>
    <lineage>
        <taxon>Eukaryota</taxon>
        <taxon>Viridiplantae</taxon>
        <taxon>Streptophyta</taxon>
        <taxon>Embryophyta</taxon>
        <taxon>Tracheophyta</taxon>
        <taxon>Spermatophyta</taxon>
        <taxon>Magnoliopsida</taxon>
        <taxon>Liliopsida</taxon>
        <taxon>Poales</taxon>
        <taxon>Poaceae</taxon>
        <taxon>PACMAD clade</taxon>
        <taxon>Panicoideae</taxon>
        <taxon>Andropogonodae</taxon>
        <taxon>Andropogoneae</taxon>
        <taxon>Saccharinae</taxon>
        <taxon>Miscanthus</taxon>
    </lineage>
</organism>
<name>A0A811QBI0_9POAL</name>
<evidence type="ECO:0000313" key="1">
    <source>
        <dbReference type="EMBL" id="CAD6252956.1"/>
    </source>
</evidence>
<proteinExistence type="predicted"/>
<reference evidence="1" key="1">
    <citation type="submission" date="2020-10" db="EMBL/GenBank/DDBJ databases">
        <authorList>
            <person name="Han B."/>
            <person name="Lu T."/>
            <person name="Zhao Q."/>
            <person name="Huang X."/>
            <person name="Zhao Y."/>
        </authorList>
    </citation>
    <scope>NUCLEOTIDE SEQUENCE</scope>
</reference>
<gene>
    <name evidence="1" type="ORF">NCGR_LOCUS36602</name>
</gene>
<keyword evidence="2" id="KW-1185">Reference proteome</keyword>